<dbReference type="Proteomes" id="UP000621210">
    <property type="component" value="Unassembled WGS sequence"/>
</dbReference>
<dbReference type="AlphaFoldDB" id="A0A926L383"/>
<reference evidence="3" key="1">
    <citation type="submission" date="2020-09" db="EMBL/GenBank/DDBJ databases">
        <title>Streptomyces grisecoloratus sp. nov., isolated from cotton soil.</title>
        <authorList>
            <person name="Xing L."/>
        </authorList>
    </citation>
    <scope>NUCLEOTIDE SEQUENCE</scope>
    <source>
        <strain evidence="3">TRM S81-3</strain>
    </source>
</reference>
<sequence length="174" mass="17572">MMSRSSAITAGVAAAAALTATGITYATAAPEPQAAPAVVQQAPVQAPTGGDTGNNNDDNNDDKKGNGHRGGKHGDHEGGWIHINERSYSAHSSGCVVVASGLGSRSLNIRNDSKKTIEVFRGLTCDNGAPIATVGPHSTAHGVVPGQTHGVVVPNGVIGSFRVIDHGDNGKGDH</sequence>
<accession>A0A926L383</accession>
<evidence type="ECO:0000313" key="4">
    <source>
        <dbReference type="Proteomes" id="UP000621210"/>
    </source>
</evidence>
<proteinExistence type="predicted"/>
<protein>
    <recommendedName>
        <fullName evidence="5">Secreted protein</fullName>
    </recommendedName>
</protein>
<keyword evidence="2" id="KW-0732">Signal</keyword>
<evidence type="ECO:0008006" key="5">
    <source>
        <dbReference type="Google" id="ProtNLM"/>
    </source>
</evidence>
<feature type="chain" id="PRO_5037482524" description="Secreted protein" evidence="2">
    <location>
        <begin position="29"/>
        <end position="174"/>
    </location>
</feature>
<evidence type="ECO:0000256" key="1">
    <source>
        <dbReference type="SAM" id="MobiDB-lite"/>
    </source>
</evidence>
<reference evidence="3" key="2">
    <citation type="submission" date="2020-09" db="EMBL/GenBank/DDBJ databases">
        <authorList>
            <person name="Luo X."/>
        </authorList>
    </citation>
    <scope>NUCLEOTIDE SEQUENCE</scope>
    <source>
        <strain evidence="3">TRM S81-3</strain>
    </source>
</reference>
<feature type="signal peptide" evidence="2">
    <location>
        <begin position="1"/>
        <end position="28"/>
    </location>
</feature>
<organism evidence="3 4">
    <name type="scientific">Streptomyces griseicoloratus</name>
    <dbReference type="NCBI Taxonomy" id="2752516"/>
    <lineage>
        <taxon>Bacteria</taxon>
        <taxon>Bacillati</taxon>
        <taxon>Actinomycetota</taxon>
        <taxon>Actinomycetes</taxon>
        <taxon>Kitasatosporales</taxon>
        <taxon>Streptomycetaceae</taxon>
        <taxon>Streptomyces</taxon>
    </lineage>
</organism>
<feature type="region of interest" description="Disordered" evidence="1">
    <location>
        <begin position="34"/>
        <end position="78"/>
    </location>
</feature>
<keyword evidence="4" id="KW-1185">Reference proteome</keyword>
<dbReference type="EMBL" id="JACVQF010000178">
    <property type="protein sequence ID" value="MBD0419343.1"/>
    <property type="molecule type" value="Genomic_DNA"/>
</dbReference>
<gene>
    <name evidence="3" type="ORF">H0H10_09240</name>
</gene>
<feature type="compositionally biased region" description="Low complexity" evidence="1">
    <location>
        <begin position="34"/>
        <end position="57"/>
    </location>
</feature>
<evidence type="ECO:0000256" key="2">
    <source>
        <dbReference type="SAM" id="SignalP"/>
    </source>
</evidence>
<name>A0A926L383_9ACTN</name>
<evidence type="ECO:0000313" key="3">
    <source>
        <dbReference type="EMBL" id="MBD0419343.1"/>
    </source>
</evidence>
<comment type="caution">
    <text evidence="3">The sequence shown here is derived from an EMBL/GenBank/DDBJ whole genome shotgun (WGS) entry which is preliminary data.</text>
</comment>